<dbReference type="CDD" id="cd07731">
    <property type="entry name" value="ComA-like_MBL-fold"/>
    <property type="match status" value="1"/>
</dbReference>
<dbReference type="RefSeq" id="WP_006566743.1">
    <property type="nucleotide sequence ID" value="NZ_JBKSXQ010000002.1"/>
</dbReference>
<dbReference type="NCBIfam" id="TIGR00361">
    <property type="entry name" value="ComEC_Rec2"/>
    <property type="match status" value="1"/>
</dbReference>
<comment type="subcellular location">
    <subcellularLocation>
        <location evidence="1">Cell membrane</location>
        <topology evidence="1">Multi-pass membrane protein</topology>
    </subcellularLocation>
</comment>
<protein>
    <submittedName>
        <fullName evidence="7">ComEC family competence protein</fullName>
    </submittedName>
</protein>
<evidence type="ECO:0000259" key="6">
    <source>
        <dbReference type="SMART" id="SM00849"/>
    </source>
</evidence>
<proteinExistence type="predicted"/>
<dbReference type="Pfam" id="PF00753">
    <property type="entry name" value="Lactamase_B"/>
    <property type="match status" value="1"/>
</dbReference>
<evidence type="ECO:0000256" key="5">
    <source>
        <dbReference type="ARBA" id="ARBA00023136"/>
    </source>
</evidence>
<dbReference type="InterPro" id="IPR036866">
    <property type="entry name" value="RibonucZ/Hydroxyglut_hydro"/>
</dbReference>
<evidence type="ECO:0000256" key="4">
    <source>
        <dbReference type="ARBA" id="ARBA00022989"/>
    </source>
</evidence>
<evidence type="ECO:0000313" key="7">
    <source>
        <dbReference type="EMBL" id="VYS96637.1"/>
    </source>
</evidence>
<organism evidence="7">
    <name type="scientific">Anaerostipes caccae</name>
    <dbReference type="NCBI Taxonomy" id="105841"/>
    <lineage>
        <taxon>Bacteria</taxon>
        <taxon>Bacillati</taxon>
        <taxon>Bacillota</taxon>
        <taxon>Clostridia</taxon>
        <taxon>Lachnospirales</taxon>
        <taxon>Lachnospiraceae</taxon>
        <taxon>Anaerostipes</taxon>
    </lineage>
</organism>
<dbReference type="GO" id="GO:0030420">
    <property type="term" value="P:establishment of competence for transformation"/>
    <property type="evidence" value="ECO:0007669"/>
    <property type="project" value="InterPro"/>
</dbReference>
<dbReference type="SMART" id="SM00849">
    <property type="entry name" value="Lactamase_B"/>
    <property type="match status" value="1"/>
</dbReference>
<evidence type="ECO:0000256" key="2">
    <source>
        <dbReference type="ARBA" id="ARBA00022475"/>
    </source>
</evidence>
<dbReference type="InterPro" id="IPR025405">
    <property type="entry name" value="DUF4131"/>
</dbReference>
<dbReference type="EMBL" id="CACRSQ010000003">
    <property type="protein sequence ID" value="VYS96637.1"/>
    <property type="molecule type" value="Genomic_DNA"/>
</dbReference>
<dbReference type="InterPro" id="IPR004477">
    <property type="entry name" value="ComEC_N"/>
</dbReference>
<keyword evidence="5" id="KW-0472">Membrane</keyword>
<evidence type="ECO:0000256" key="3">
    <source>
        <dbReference type="ARBA" id="ARBA00022692"/>
    </source>
</evidence>
<sequence length="756" mass="84833">MNNRPFLAVFAGCWLGEITACHDVRMVFAALLFSGIFVLFFKKQISGWRRAVLFFFAGFLAGALMFVYQNKRFTRQENVLRGSEQVRAAGTAEWKGRTKKKEFLLLSHVYLPDRHLYLDGDVMVYDDDFGHILPGNKVVLTGELLPHEGPSNLGENDMRIYYLSRNIGFTMFPDKKEILGQEKKFWKSRLFSLRNRMSKNLSLQYDEKIRPMFEAMILGDKTGISKDLKDTFTQSGIVHILAISGLHISLAGAGIYRRLRGAGVPVCLSGAAGLTFALSYCVMTGMTGSSKRALFMFFFFVLSQVCGRSYDLLSSGGAAGLLLLLESPFRCLDAGFLMSMGAVMAAGIYREVLPAGKQKTFRDRQIRRFVFCIVVQIIMTPVLLYFQYECYPLSFIFNFLMLPLVTAGFTAGFLSAFLPVFLFSVPASALFSLVVAGTSLSRRLPVQNLVLGKPSFLWIIVFYMGLCLLYKTLKKSSYHKYACLLACGCFLILGVQKKQDKISFLDVGQGDCIALSLNRQDMILVDGGSSSKQDVGQYIIAPYVKSQGYQAVSAAVITHLDSDHYSGIRELLPSGMIRRLYLPRVKKDHAYMEIEKEARQYHVSVSYLSMGSKFSGTDWSMECLHPGPDTGLEKNAASLVFRLKVRGLSVLLTGDLENEGEEMLVQSGIQHADILKVGHHGSKNGTGEELLRQLRPKIAIVSAGKKNRYGHPHRETVRRLNDSGCSIYETSRSGMLWFSMERKRWYLNPKLDIMKQ</sequence>
<dbReference type="InterPro" id="IPR001279">
    <property type="entry name" value="Metallo-B-lactamas"/>
</dbReference>
<dbReference type="InterPro" id="IPR035681">
    <property type="entry name" value="ComA-like_MBL"/>
</dbReference>
<dbReference type="GO" id="GO:0005886">
    <property type="term" value="C:plasma membrane"/>
    <property type="evidence" value="ECO:0007669"/>
    <property type="project" value="UniProtKB-SubCell"/>
</dbReference>
<accession>A0A6N2SSX3</accession>
<keyword evidence="2" id="KW-1003">Cell membrane</keyword>
<dbReference type="Pfam" id="PF13567">
    <property type="entry name" value="DUF4131"/>
    <property type="match status" value="1"/>
</dbReference>
<dbReference type="Pfam" id="PF03772">
    <property type="entry name" value="Competence"/>
    <property type="match status" value="1"/>
</dbReference>
<keyword evidence="4" id="KW-1133">Transmembrane helix</keyword>
<dbReference type="AlphaFoldDB" id="A0A6N2SSX3"/>
<dbReference type="InterPro" id="IPR004797">
    <property type="entry name" value="Competence_ComEC/Rec2"/>
</dbReference>
<dbReference type="NCBIfam" id="TIGR00360">
    <property type="entry name" value="ComEC_N-term"/>
    <property type="match status" value="1"/>
</dbReference>
<dbReference type="SUPFAM" id="SSF56281">
    <property type="entry name" value="Metallo-hydrolase/oxidoreductase"/>
    <property type="match status" value="1"/>
</dbReference>
<gene>
    <name evidence="7" type="ORF">ACLFYP115_01116</name>
</gene>
<dbReference type="InterPro" id="IPR052159">
    <property type="entry name" value="Competence_DNA_uptake"/>
</dbReference>
<evidence type="ECO:0000256" key="1">
    <source>
        <dbReference type="ARBA" id="ARBA00004651"/>
    </source>
</evidence>
<dbReference type="PANTHER" id="PTHR30619:SF7">
    <property type="entry name" value="BETA-LACTAMASE DOMAIN PROTEIN"/>
    <property type="match status" value="1"/>
</dbReference>
<name>A0A6N2SSX3_9FIRM</name>
<feature type="domain" description="Metallo-beta-lactamase" evidence="6">
    <location>
        <begin position="509"/>
        <end position="705"/>
    </location>
</feature>
<reference evidence="7" key="1">
    <citation type="submission" date="2019-11" db="EMBL/GenBank/DDBJ databases">
        <authorList>
            <person name="Feng L."/>
        </authorList>
    </citation>
    <scope>NUCLEOTIDE SEQUENCE</scope>
    <source>
        <strain evidence="7">AcaccaeLFYP115</strain>
    </source>
</reference>
<dbReference type="Gene3D" id="3.60.15.10">
    <property type="entry name" value="Ribonuclease Z/Hydroxyacylglutathione hydrolase-like"/>
    <property type="match status" value="1"/>
</dbReference>
<dbReference type="PANTHER" id="PTHR30619">
    <property type="entry name" value="DNA INTERNALIZATION/COMPETENCE PROTEIN COMEC/REC2"/>
    <property type="match status" value="1"/>
</dbReference>
<keyword evidence="3" id="KW-0812">Transmembrane</keyword>